<protein>
    <submittedName>
        <fullName evidence="1">Uncharacterized protein</fullName>
    </submittedName>
</protein>
<keyword evidence="2" id="KW-1185">Reference proteome</keyword>
<proteinExistence type="predicted"/>
<dbReference type="AlphaFoldDB" id="A0A1M4Z5B0"/>
<dbReference type="OrthoDB" id="680542at2"/>
<dbReference type="Proteomes" id="UP000184048">
    <property type="component" value="Unassembled WGS sequence"/>
</dbReference>
<reference evidence="1 2" key="1">
    <citation type="submission" date="2016-11" db="EMBL/GenBank/DDBJ databases">
        <authorList>
            <person name="Jaros S."/>
            <person name="Januszkiewicz K."/>
            <person name="Wedrychowicz H."/>
        </authorList>
    </citation>
    <scope>NUCLEOTIDE SEQUENCE [LARGE SCALE GENOMIC DNA]</scope>
    <source>
        <strain evidence="1 2">DSM 18119</strain>
    </source>
</reference>
<sequence>MRSGALILFLFICFQAVSGKNYVPGGAQDRLLPSVGITIAQQLKNVRSTSDDPICKNDDLPDETHLIGVEDDDEDFINRKHLLFCRYVVAFSDVFILLHQDHILPGHPESFDPCLYLGSPRYIIHRAIKI</sequence>
<dbReference type="EMBL" id="FQUU01000006">
    <property type="protein sequence ID" value="SHF13190.1"/>
    <property type="molecule type" value="Genomic_DNA"/>
</dbReference>
<name>A0A1M4Z5B0_9BACT</name>
<evidence type="ECO:0000313" key="2">
    <source>
        <dbReference type="Proteomes" id="UP000184048"/>
    </source>
</evidence>
<accession>A0A1M4Z5B0</accession>
<organism evidence="1 2">
    <name type="scientific">Flavisolibacter ginsengisoli DSM 18119</name>
    <dbReference type="NCBI Taxonomy" id="1121884"/>
    <lineage>
        <taxon>Bacteria</taxon>
        <taxon>Pseudomonadati</taxon>
        <taxon>Bacteroidota</taxon>
        <taxon>Chitinophagia</taxon>
        <taxon>Chitinophagales</taxon>
        <taxon>Chitinophagaceae</taxon>
        <taxon>Flavisolibacter</taxon>
    </lineage>
</organism>
<gene>
    <name evidence="1" type="ORF">SAMN02745131_01888</name>
</gene>
<dbReference type="STRING" id="1121884.SAMN02745131_01888"/>
<evidence type="ECO:0000313" key="1">
    <source>
        <dbReference type="EMBL" id="SHF13190.1"/>
    </source>
</evidence>